<dbReference type="InterPro" id="IPR014718">
    <property type="entry name" value="GH-type_carb-bd"/>
</dbReference>
<dbReference type="Pfam" id="PF01263">
    <property type="entry name" value="Aldose_epim"/>
    <property type="match status" value="1"/>
</dbReference>
<sequence length="300" mass="32114">MSGTDIQLARGSYNATVTPRGGALRELRYGNRDLVVGFGPDGPVPDYRGVICAPWPNRLADGTYTYLGTSYAAAVNEPERAAALHGLAIHQAWEVLEAGSSHAVLGCRIPAGPDYPTDLELTVSYRLSDDGFHGTVQAVNAGPSSAPYGVCPHPYLVAGPSPLDEWSLELPAEAYLEVTPDRLLPVGMRPVDGDPFDFRAPRRLGAVRIDHAFTDLRRDSGGTARVRVLDPSGTGVELEWGKKWPWVQVHTGDKPVGPDRLGLAVEPMTCPPDALNSGTDVVHLQPGGSHSASWTIRAVR</sequence>
<dbReference type="CDD" id="cd09022">
    <property type="entry name" value="Aldose_epim_Ec_YihR"/>
    <property type="match status" value="1"/>
</dbReference>
<dbReference type="RefSeq" id="WP_043450959.1">
    <property type="nucleotide sequence ID" value="NZ_JWTB01000012.1"/>
</dbReference>
<dbReference type="PANTHER" id="PTHR10091">
    <property type="entry name" value="ALDOSE-1-EPIMERASE"/>
    <property type="match status" value="1"/>
</dbReference>
<dbReference type="InterPro" id="IPR011013">
    <property type="entry name" value="Gal_mutarotase_sf_dom"/>
</dbReference>
<dbReference type="Proteomes" id="UP000031196">
    <property type="component" value="Unassembled WGS sequence"/>
</dbReference>
<dbReference type="GO" id="GO:0033499">
    <property type="term" value="P:galactose catabolic process via UDP-galactose, Leloir pathway"/>
    <property type="evidence" value="ECO:0007669"/>
    <property type="project" value="TreeGrafter"/>
</dbReference>
<proteinExistence type="predicted"/>
<accession>A0A0B4DTU3</accession>
<dbReference type="OrthoDB" id="4739604at2"/>
<dbReference type="EMBL" id="JWTB01000012">
    <property type="protein sequence ID" value="KIC67870.1"/>
    <property type="molecule type" value="Genomic_DNA"/>
</dbReference>
<evidence type="ECO:0000313" key="2">
    <source>
        <dbReference type="Proteomes" id="UP000031196"/>
    </source>
</evidence>
<dbReference type="InterPro" id="IPR008183">
    <property type="entry name" value="Aldose_1/G6P_1-epimerase"/>
</dbReference>
<name>A0A0B4DTU3_PSEPS</name>
<dbReference type="PANTHER" id="PTHR10091:SF0">
    <property type="entry name" value="GALACTOSE MUTAROTASE"/>
    <property type="match status" value="1"/>
</dbReference>
<dbReference type="GO" id="GO:0004034">
    <property type="term" value="F:aldose 1-epimerase activity"/>
    <property type="evidence" value="ECO:0007669"/>
    <property type="project" value="TreeGrafter"/>
</dbReference>
<organism evidence="1 2">
    <name type="scientific">Pseudarthrobacter phenanthrenivorans</name>
    <name type="common">Arthrobacter phenanthrenivorans</name>
    <dbReference type="NCBI Taxonomy" id="361575"/>
    <lineage>
        <taxon>Bacteria</taxon>
        <taxon>Bacillati</taxon>
        <taxon>Actinomycetota</taxon>
        <taxon>Actinomycetes</taxon>
        <taxon>Micrococcales</taxon>
        <taxon>Micrococcaceae</taxon>
        <taxon>Pseudarthrobacter</taxon>
    </lineage>
</organism>
<evidence type="ECO:0000313" key="1">
    <source>
        <dbReference type="EMBL" id="KIC67870.1"/>
    </source>
</evidence>
<dbReference type="GO" id="GO:0006006">
    <property type="term" value="P:glucose metabolic process"/>
    <property type="evidence" value="ECO:0007669"/>
    <property type="project" value="TreeGrafter"/>
</dbReference>
<protein>
    <submittedName>
        <fullName evidence="1">Galactose mutarotase</fullName>
    </submittedName>
</protein>
<dbReference type="SUPFAM" id="SSF74650">
    <property type="entry name" value="Galactose mutarotase-like"/>
    <property type="match status" value="1"/>
</dbReference>
<comment type="caution">
    <text evidence="1">The sequence shown here is derived from an EMBL/GenBank/DDBJ whole genome shotgun (WGS) entry which is preliminary data.</text>
</comment>
<dbReference type="InterPro" id="IPR037480">
    <property type="entry name" value="YihR-like"/>
</dbReference>
<dbReference type="AlphaFoldDB" id="A0A0B4DTU3"/>
<gene>
    <name evidence="1" type="ORF">RM50_06185</name>
</gene>
<dbReference type="Gene3D" id="2.70.98.10">
    <property type="match status" value="1"/>
</dbReference>
<reference evidence="1 2" key="1">
    <citation type="submission" date="2014-12" db="EMBL/GenBank/DDBJ databases">
        <title>Genome sequencing of Arthrobacter phenanthrenivorans SWC37.</title>
        <authorList>
            <person name="Tan P.W."/>
            <person name="Chan K.-G."/>
        </authorList>
    </citation>
    <scope>NUCLEOTIDE SEQUENCE [LARGE SCALE GENOMIC DNA]</scope>
    <source>
        <strain evidence="1 2">SWC37</strain>
    </source>
</reference>
<dbReference type="GO" id="GO:0030246">
    <property type="term" value="F:carbohydrate binding"/>
    <property type="evidence" value="ECO:0007669"/>
    <property type="project" value="InterPro"/>
</dbReference>